<evidence type="ECO:0000313" key="3">
    <source>
        <dbReference type="Proteomes" id="UP000015453"/>
    </source>
</evidence>
<feature type="region of interest" description="Disordered" evidence="1">
    <location>
        <begin position="57"/>
        <end position="83"/>
    </location>
</feature>
<proteinExistence type="predicted"/>
<evidence type="ECO:0000256" key="1">
    <source>
        <dbReference type="SAM" id="MobiDB-lite"/>
    </source>
</evidence>
<dbReference type="Proteomes" id="UP000015453">
    <property type="component" value="Unassembled WGS sequence"/>
</dbReference>
<organism evidence="2 3">
    <name type="scientific">Genlisea aurea</name>
    <dbReference type="NCBI Taxonomy" id="192259"/>
    <lineage>
        <taxon>Eukaryota</taxon>
        <taxon>Viridiplantae</taxon>
        <taxon>Streptophyta</taxon>
        <taxon>Embryophyta</taxon>
        <taxon>Tracheophyta</taxon>
        <taxon>Spermatophyta</taxon>
        <taxon>Magnoliopsida</taxon>
        <taxon>eudicotyledons</taxon>
        <taxon>Gunneridae</taxon>
        <taxon>Pentapetalae</taxon>
        <taxon>asterids</taxon>
        <taxon>lamiids</taxon>
        <taxon>Lamiales</taxon>
        <taxon>Lentibulariaceae</taxon>
        <taxon>Genlisea</taxon>
    </lineage>
</organism>
<dbReference type="AlphaFoldDB" id="S8E8U0"/>
<keyword evidence="3" id="KW-1185">Reference proteome</keyword>
<protein>
    <submittedName>
        <fullName evidence="2">Uncharacterized protein</fullName>
    </submittedName>
</protein>
<gene>
    <name evidence="2" type="ORF">M569_02450</name>
</gene>
<comment type="caution">
    <text evidence="2">The sequence shown here is derived from an EMBL/GenBank/DDBJ whole genome shotgun (WGS) entry which is preliminary data.</text>
</comment>
<dbReference type="EMBL" id="AUSU01000892">
    <property type="protein sequence ID" value="EPS72308.1"/>
    <property type="molecule type" value="Genomic_DNA"/>
</dbReference>
<sequence>MSDTAKHHRHRRRQSQSFFVLPEDLSNPFPENVSVAAPTSVAVVESLDLTPERISSVGVHLPPHPPTKNAAVEMPISDGSAKA</sequence>
<reference evidence="2 3" key="1">
    <citation type="journal article" date="2013" name="BMC Genomics">
        <title>The miniature genome of a carnivorous plant Genlisea aurea contains a low number of genes and short non-coding sequences.</title>
        <authorList>
            <person name="Leushkin E.V."/>
            <person name="Sutormin R.A."/>
            <person name="Nabieva E.R."/>
            <person name="Penin A.A."/>
            <person name="Kondrashov A.S."/>
            <person name="Logacheva M.D."/>
        </authorList>
    </citation>
    <scope>NUCLEOTIDE SEQUENCE [LARGE SCALE GENOMIC DNA]</scope>
</reference>
<name>S8E8U0_9LAMI</name>
<accession>S8E8U0</accession>
<evidence type="ECO:0000313" key="2">
    <source>
        <dbReference type="EMBL" id="EPS72308.1"/>
    </source>
</evidence>